<dbReference type="RefSeq" id="WP_013414967.1">
    <property type="nucleotide sequence ID" value="NC_014659.1"/>
</dbReference>
<name>A0A3S5Y376_RHOH1</name>
<feature type="transmembrane region" description="Helical" evidence="1">
    <location>
        <begin position="45"/>
        <end position="62"/>
    </location>
</feature>
<evidence type="ECO:0000313" key="4">
    <source>
        <dbReference type="Proteomes" id="UP000006892"/>
    </source>
</evidence>
<dbReference type="EMBL" id="FN563149">
    <property type="protein sequence ID" value="CBH46981.1"/>
    <property type="molecule type" value="Genomic_DNA"/>
</dbReference>
<feature type="transmembrane region" description="Helical" evidence="1">
    <location>
        <begin position="69"/>
        <end position="87"/>
    </location>
</feature>
<protein>
    <submittedName>
        <fullName evidence="3">Secreted phosphatase</fullName>
    </submittedName>
</protein>
<dbReference type="Gene3D" id="3.60.10.10">
    <property type="entry name" value="Endonuclease/exonuclease/phosphatase"/>
    <property type="match status" value="1"/>
</dbReference>
<dbReference type="InterPro" id="IPR005135">
    <property type="entry name" value="Endo/exonuclease/phosphatase"/>
</dbReference>
<keyword evidence="1" id="KW-0812">Transmembrane</keyword>
<evidence type="ECO:0000256" key="1">
    <source>
        <dbReference type="SAM" id="Phobius"/>
    </source>
</evidence>
<keyword evidence="1" id="KW-0472">Membrane</keyword>
<evidence type="ECO:0000259" key="2">
    <source>
        <dbReference type="Pfam" id="PF03372"/>
    </source>
</evidence>
<feature type="transmembrane region" description="Helical" evidence="1">
    <location>
        <begin position="12"/>
        <end position="33"/>
    </location>
</feature>
<proteinExistence type="predicted"/>
<dbReference type="AlphaFoldDB" id="A0A3S5Y376"/>
<organism evidence="3">
    <name type="scientific">Rhodococcus hoagii (strain 103S)</name>
    <name type="common">Rhodococcus equi</name>
    <dbReference type="NCBI Taxonomy" id="685727"/>
    <lineage>
        <taxon>Bacteria</taxon>
        <taxon>Bacillati</taxon>
        <taxon>Actinomycetota</taxon>
        <taxon>Actinomycetes</taxon>
        <taxon>Mycobacteriales</taxon>
        <taxon>Nocardiaceae</taxon>
        <taxon>Prescottella</taxon>
    </lineage>
</organism>
<dbReference type="KEGG" id="req:REQ_08670"/>
<dbReference type="InterPro" id="IPR036691">
    <property type="entry name" value="Endo/exonu/phosph_ase_sf"/>
</dbReference>
<sequence>MRLPPHLERSTGIVGVLCAAYGTVGLLASTVLVENRFVVLLAGRTPSLLLLTLFGAIVATVGRRWRASAACLAVCALGTWLLAPLFIPGADGVSPASATGPTVRVMQANVKVGQADPDALVRTVRDRDVDILTVQELTDESIEALERAGLDDVLPHRFVVSYGPGGQGGGVYSRFPLSNTHNLPDFFSVNLTADIDVGLREPLTLLAVHPAPAYLFPAQLWAAELRGIHDEMRAFAGRDNVVVSGDFNASYTQPQYRALLTDGYADAADQLGAGLVPTMPAARWYPAVTGIDRVITKGAVATDLERIDIAGSDHHGLLVDVRLRTDGS</sequence>
<accession>A0A3S5Y376</accession>
<feature type="domain" description="Endonuclease/exonuclease/phosphatase" evidence="2">
    <location>
        <begin position="106"/>
        <end position="314"/>
    </location>
</feature>
<keyword evidence="1" id="KW-1133">Transmembrane helix</keyword>
<evidence type="ECO:0000313" key="3">
    <source>
        <dbReference type="EMBL" id="CBH46981.1"/>
    </source>
</evidence>
<dbReference type="SUPFAM" id="SSF56219">
    <property type="entry name" value="DNase I-like"/>
    <property type="match status" value="1"/>
</dbReference>
<dbReference type="Pfam" id="PF03372">
    <property type="entry name" value="Exo_endo_phos"/>
    <property type="match status" value="1"/>
</dbReference>
<dbReference type="GO" id="GO:0003824">
    <property type="term" value="F:catalytic activity"/>
    <property type="evidence" value="ECO:0007669"/>
    <property type="project" value="InterPro"/>
</dbReference>
<gene>
    <name evidence="3" type="ordered locus">REQ_08670</name>
</gene>
<dbReference type="Proteomes" id="UP001154400">
    <property type="component" value="Chromosome"/>
</dbReference>
<reference evidence="3" key="1">
    <citation type="journal article" date="2010" name="PLoS Genet.">
        <title>The genome of a pathogenic rhodococcus: cooptive virulence underpinned by key gene acquisitions.</title>
        <authorList>
            <person name="Letek M."/>
            <person name="Gonzalez P."/>
            <person name="Macarthur I."/>
            <person name="Rodriguez H."/>
            <person name="Freeman T.C."/>
            <person name="Valero-Rello A."/>
            <person name="Blanco M."/>
            <person name="Buckley T."/>
            <person name="Cherevach I."/>
            <person name="Fahey R."/>
            <person name="Hapeshi A."/>
            <person name="Holdstock J."/>
            <person name="Leadon D."/>
            <person name="Navas J."/>
            <person name="Ocampo A."/>
            <person name="Quail M.A."/>
            <person name="Sanders M."/>
            <person name="Scortti M.M."/>
            <person name="Prescott J.F."/>
            <person name="Fogarty U."/>
            <person name="Meijer W.G."/>
            <person name="Parkhill J."/>
            <person name="Bentley S.D."/>
            <person name="Vazquez-Boland J.A."/>
        </authorList>
    </citation>
    <scope>NUCLEOTIDE SEQUENCE [LARGE SCALE GENOMIC DNA]</scope>
    <source>
        <strain evidence="3 4">103S</strain>
    </source>
</reference>